<comment type="caution">
    <text evidence="2">The sequence shown here is derived from an EMBL/GenBank/DDBJ whole genome shotgun (WGS) entry which is preliminary data.</text>
</comment>
<feature type="region of interest" description="Disordered" evidence="1">
    <location>
        <begin position="495"/>
        <end position="515"/>
    </location>
</feature>
<dbReference type="PANTHER" id="PTHR35871:SF1">
    <property type="entry name" value="CXC1-LIKE CYSTEINE CLUSTER ASSOCIATED WITH KDZ TRANSPOSASES DOMAIN-CONTAINING PROTEIN"/>
    <property type="match status" value="1"/>
</dbReference>
<reference evidence="2 3" key="1">
    <citation type="journal article" name="Sci. Rep.">
        <title>Telomere-to-telomere assembled and centromere annotated genomes of the two main subspecies of the button mushroom Agaricus bisporus reveal especially polymorphic chromosome ends.</title>
        <authorList>
            <person name="Sonnenberg A.S.M."/>
            <person name="Sedaghat-Telgerd N."/>
            <person name="Lavrijssen B."/>
            <person name="Ohm R.A."/>
            <person name="Hendrickx P.M."/>
            <person name="Scholtmeijer K."/>
            <person name="Baars J.J.P."/>
            <person name="van Peer A."/>
        </authorList>
    </citation>
    <scope>NUCLEOTIDE SEQUENCE [LARGE SCALE GENOMIC DNA]</scope>
    <source>
        <strain evidence="2 3">H119_p4</strain>
    </source>
</reference>
<gene>
    <name evidence="2" type="ORF">Agabi119p4_2326</name>
</gene>
<feature type="compositionally biased region" description="Basic and acidic residues" evidence="1">
    <location>
        <begin position="23"/>
        <end position="33"/>
    </location>
</feature>
<organism evidence="2 3">
    <name type="scientific">Agaricus bisporus var. burnettii</name>
    <dbReference type="NCBI Taxonomy" id="192524"/>
    <lineage>
        <taxon>Eukaryota</taxon>
        <taxon>Fungi</taxon>
        <taxon>Dikarya</taxon>
        <taxon>Basidiomycota</taxon>
        <taxon>Agaricomycotina</taxon>
        <taxon>Agaricomycetes</taxon>
        <taxon>Agaricomycetidae</taxon>
        <taxon>Agaricales</taxon>
        <taxon>Agaricineae</taxon>
        <taxon>Agaricaceae</taxon>
        <taxon>Agaricus</taxon>
    </lineage>
</organism>
<dbReference type="Proteomes" id="UP000629468">
    <property type="component" value="Unassembled WGS sequence"/>
</dbReference>
<name>A0A8H7F940_AGABI</name>
<evidence type="ECO:0000256" key="1">
    <source>
        <dbReference type="SAM" id="MobiDB-lite"/>
    </source>
</evidence>
<evidence type="ECO:0000313" key="3">
    <source>
        <dbReference type="Proteomes" id="UP000629468"/>
    </source>
</evidence>
<dbReference type="EMBL" id="JABXXO010000003">
    <property type="protein sequence ID" value="KAF7782950.1"/>
    <property type="molecule type" value="Genomic_DNA"/>
</dbReference>
<evidence type="ECO:0000313" key="2">
    <source>
        <dbReference type="EMBL" id="KAF7782950.1"/>
    </source>
</evidence>
<feature type="region of interest" description="Disordered" evidence="1">
    <location>
        <begin position="1"/>
        <end position="79"/>
    </location>
</feature>
<dbReference type="InterPro" id="IPR036397">
    <property type="entry name" value="RNaseH_sf"/>
</dbReference>
<dbReference type="PANTHER" id="PTHR35871">
    <property type="entry name" value="EXPRESSED PROTEIN"/>
    <property type="match status" value="1"/>
</dbReference>
<accession>A0A8H7F940</accession>
<dbReference type="AlphaFoldDB" id="A0A8H7F940"/>
<dbReference type="GO" id="GO:0003676">
    <property type="term" value="F:nucleic acid binding"/>
    <property type="evidence" value="ECO:0007669"/>
    <property type="project" value="InterPro"/>
</dbReference>
<protein>
    <submittedName>
        <fullName evidence="2">Uncharacterized protein</fullName>
    </submittedName>
</protein>
<sequence length="743" mass="86217">MPRPTKRERQNTLNLPNVRQKRARDAEVNKENYSEMVISATRKQDNPLQKQPKCPKTRKEDAILKDRHPHRKTTKTSKDITEISTELNKDNETYDSEIEAVVDDGGFHGGCLDDDDDDESLPVKEHEGTTEGLIPFNPASSYLYTRNPEASKPPDKNEAHAAYNDLVNLLQPQRTNGSGYLDPRLNSWTKKRLDAMRMLLWAYISGSKPWKMAADEIAHLYEHGQTWSRQLRKWCREYIMDRDKLPRNPFGQWKRSLITEHDDLRLEILTHLQSIGKYVRAQDIVNYLDRPGVKARWKLRKTISIVTAQRWMKELNYRWERLTNGMYEDGHEREDVVTYRQNIFLPQFQIYDQLSDHFNSNGDVENTNTIPPNLSSNPGNTKWVIWFQDESTFYMNDRRKVRWKGKGEKNTPQPKGEGVSIMISDFVSAKYGWLRSPDGNETARIVLKPGRNQGGYFTNDEVVAQAIHAMEILKKYYADEKHVFIFDNATTHTKRRATAPSAQSMPLHMPQEGRRRKSNWGVDVSVLDEQGKPVYNTNGSKKTQFQKMDNGFLPDGSPQSFYFEDGPHIGIFKGMKTILNERGIDTKGKRAQCSDFTSGCQKVSQPSCCCRRILYNQPDFVVGKSRLEEECESRGFAMLILPKFHCELNFIEQCWGFAKRVYRQYPLVKKEEEMEKQINEALVSVPLITMRRFATRSLRFIDAYRHGLSGRQATWASKRYRGHRVLPDTLMDELEMSGSTNQQ</sequence>
<feature type="compositionally biased region" description="Basic and acidic residues" evidence="1">
    <location>
        <begin position="57"/>
        <end position="66"/>
    </location>
</feature>
<feature type="compositionally biased region" description="Basic and acidic residues" evidence="1">
    <location>
        <begin position="1"/>
        <end position="10"/>
    </location>
</feature>
<proteinExistence type="predicted"/>
<dbReference type="Gene3D" id="3.30.420.10">
    <property type="entry name" value="Ribonuclease H-like superfamily/Ribonuclease H"/>
    <property type="match status" value="1"/>
</dbReference>